<organism evidence="1 2">
    <name type="scientific">Chlorobaculum tepidum (strain ATCC 49652 / DSM 12025 / NBRC 103806 / TLS)</name>
    <name type="common">Chlorobium tepidum</name>
    <dbReference type="NCBI Taxonomy" id="194439"/>
    <lineage>
        <taxon>Bacteria</taxon>
        <taxon>Pseudomonadati</taxon>
        <taxon>Chlorobiota</taxon>
        <taxon>Chlorobiia</taxon>
        <taxon>Chlorobiales</taxon>
        <taxon>Chlorobiaceae</taxon>
        <taxon>Chlorobaculum</taxon>
    </lineage>
</organism>
<dbReference type="AlphaFoldDB" id="Q8KET2"/>
<dbReference type="Gene3D" id="3.90.280.10">
    <property type="entry name" value="PEBP-like"/>
    <property type="match status" value="1"/>
</dbReference>
<evidence type="ECO:0000313" key="2">
    <source>
        <dbReference type="Proteomes" id="UP000001007"/>
    </source>
</evidence>
<dbReference type="HOGENOM" id="CLU_083918_3_0_10"/>
<dbReference type="InterPro" id="IPR005247">
    <property type="entry name" value="YbhB_YbcL/LppC-like"/>
</dbReference>
<dbReference type="Proteomes" id="UP000001007">
    <property type="component" value="Chromosome"/>
</dbReference>
<dbReference type="Pfam" id="PF01161">
    <property type="entry name" value="PBP"/>
    <property type="match status" value="1"/>
</dbReference>
<dbReference type="eggNOG" id="COG1881">
    <property type="taxonomic scope" value="Bacteria"/>
</dbReference>
<gene>
    <name evidence="1" type="ordered locus">CT0600</name>
</gene>
<evidence type="ECO:0000313" key="1">
    <source>
        <dbReference type="EMBL" id="AAM71842.1"/>
    </source>
</evidence>
<dbReference type="InterPro" id="IPR036610">
    <property type="entry name" value="PEBP-like_sf"/>
</dbReference>
<dbReference type="EMBL" id="AE006470">
    <property type="protein sequence ID" value="AAM71842.1"/>
    <property type="molecule type" value="Genomic_DNA"/>
</dbReference>
<dbReference type="NCBIfam" id="TIGR00481">
    <property type="entry name" value="YbhB/YbcL family Raf kinase inhibitor-like protein"/>
    <property type="match status" value="1"/>
</dbReference>
<name>Q8KET2_CHLTE</name>
<dbReference type="InterPro" id="IPR008914">
    <property type="entry name" value="PEBP"/>
</dbReference>
<dbReference type="PATRIC" id="fig|194439.7.peg.558"/>
<sequence>MMSRSIQNPLAALVALLMLMPVMLRAGQKGEAMTFELTSTAFRNMGAIPALYTCEGKNISPPLTWKNIPKGTKSLVLIVDDPDAPDPAAPKFTWVHWVLYNIPPGKTGFAEGAGNHPAETEMQEGFNSWNRGGYGGPCPPIGTHRYFFKLYALDTVIDDLLSPLKADVEAAMQGHILGETVLIGTYKKRGK</sequence>
<dbReference type="SUPFAM" id="SSF49777">
    <property type="entry name" value="PEBP-like"/>
    <property type="match status" value="1"/>
</dbReference>
<dbReference type="PANTHER" id="PTHR30289">
    <property type="entry name" value="UNCHARACTERIZED PROTEIN YBCL-RELATED"/>
    <property type="match status" value="1"/>
</dbReference>
<protein>
    <recommendedName>
        <fullName evidence="3">YbhB/YbcL family Raf kinase inhibitor-like protein</fullName>
    </recommendedName>
</protein>
<proteinExistence type="predicted"/>
<dbReference type="KEGG" id="cte:CT0600"/>
<dbReference type="PANTHER" id="PTHR30289:SF1">
    <property type="entry name" value="PEBP (PHOSPHATIDYLETHANOLAMINE-BINDING PROTEIN) FAMILY PROTEIN"/>
    <property type="match status" value="1"/>
</dbReference>
<dbReference type="STRING" id="194439.CT0600"/>
<evidence type="ECO:0008006" key="3">
    <source>
        <dbReference type="Google" id="ProtNLM"/>
    </source>
</evidence>
<reference evidence="1 2" key="1">
    <citation type="journal article" date="2002" name="Proc. Natl. Acad. Sci. U.S.A.">
        <title>The complete genome sequence of Chlorobium tepidum TLS, a photosynthetic, anaerobic, green-sulfur bacterium.</title>
        <authorList>
            <person name="Eisen J.A."/>
            <person name="Nelson K.E."/>
            <person name="Paulsen I.T."/>
            <person name="Heidelberg J.F."/>
            <person name="Wu M."/>
            <person name="Dodson R.J."/>
            <person name="Deboy R."/>
            <person name="Gwinn M.L."/>
            <person name="Nelson W.C."/>
            <person name="Haft D.H."/>
            <person name="Hickey E.K."/>
            <person name="Peterson J.D."/>
            <person name="Durkin A.S."/>
            <person name="Kolonay J.L."/>
            <person name="Yang F."/>
            <person name="Holt I."/>
            <person name="Umayam L.A."/>
            <person name="Mason T."/>
            <person name="Brenner M."/>
            <person name="Shea T.P."/>
            <person name="Parksey D."/>
            <person name="Nierman W.C."/>
            <person name="Feldblyum T.V."/>
            <person name="Hansen C.L."/>
            <person name="Craven M.B."/>
            <person name="Radune D."/>
            <person name="Vamathevan J."/>
            <person name="Khouri H."/>
            <person name="White O."/>
            <person name="Gruber T.M."/>
            <person name="Ketchum K.A."/>
            <person name="Venter J.C."/>
            <person name="Tettelin H."/>
            <person name="Bryant D.A."/>
            <person name="Fraser C.M."/>
        </authorList>
    </citation>
    <scope>NUCLEOTIDE SEQUENCE [LARGE SCALE GENOMIC DNA]</scope>
    <source>
        <strain evidence="2">ATCC 49652 / DSM 12025 / NBRC 103806 / TLS</strain>
    </source>
</reference>
<accession>Q8KET2</accession>
<dbReference type="OrthoDB" id="9797506at2"/>
<dbReference type="CDD" id="cd00865">
    <property type="entry name" value="PEBP_bact_arch"/>
    <property type="match status" value="1"/>
</dbReference>
<dbReference type="EnsemblBacteria" id="AAM71842">
    <property type="protein sequence ID" value="AAM71842"/>
    <property type="gene ID" value="CT0600"/>
</dbReference>
<keyword evidence="2" id="KW-1185">Reference proteome</keyword>